<sequence length="639" mass="68531">MKHYRSLLLVVLAAEVATAKQCYDLEVHSCGCAASVCTESKCSSTGGIWSDQCPGEECVCPGDGDASTEEIVKDNVFVDDAGTSHVIPAGATIVLGTMDAVALSHFGLTSDRVVATMGERSSSGSNHGGFYYDGNIAYGELDHGSKDYDPSVFPADPDEEERAFLDSIEGDLSSGCSNTNYYCDLVDTTILDEIGWPDVVIVGSFYSSLLTDEVRGNFTDKGVPVVELKNAYGDDDAEAGNIRNMIEMIERMESLAKTLGLDVHGSEVVKDDKEKLCEAAATFQEAAAEARGAGARAMAAYMPYQANEPGKTGAFLPNPDRYRTRIGVPSFARSICSYFDSTQGPSPLDDAKLGTGHTPQRGDYWENRAGDYAPGSGNFLANETKSVSGQHAYNVDFWLYDGGYLPLFLQLCWMRNDPLSRIMWFCLNYVIKFLPDRVALDFLSDEFANDWPQPAVTAKQYAYWPSNARILSYRHAAEILNVVAGSLASAERLTPETTCTEPTSDSQFRELGPGEYSCEKIYPIDFCEVQDDNVFDHGSTPVDIATSTMMTTTTSSSVTAATTTTTTAATTVVKTAKPAVDPAPKEENSDDASSTAISEETPSSLPAESEDSGTLAAGAVDVFAVAVAVATISAALLSF</sequence>
<dbReference type="EMBL" id="AGNL01040777">
    <property type="protein sequence ID" value="EJK51911.1"/>
    <property type="molecule type" value="Genomic_DNA"/>
</dbReference>
<reference evidence="3 4" key="1">
    <citation type="journal article" date="2012" name="Genome Biol.">
        <title>Genome and low-iron response of an oceanic diatom adapted to chronic iron limitation.</title>
        <authorList>
            <person name="Lommer M."/>
            <person name="Specht M."/>
            <person name="Roy A.S."/>
            <person name="Kraemer L."/>
            <person name="Andreson R."/>
            <person name="Gutowska M.A."/>
            <person name="Wolf J."/>
            <person name="Bergner S.V."/>
            <person name="Schilhabel M.B."/>
            <person name="Klostermeier U.C."/>
            <person name="Beiko R.G."/>
            <person name="Rosenstiel P."/>
            <person name="Hippler M."/>
            <person name="Laroche J."/>
        </authorList>
    </citation>
    <scope>NUCLEOTIDE SEQUENCE [LARGE SCALE GENOMIC DNA]</scope>
    <source>
        <strain evidence="3 4">CCMP1005</strain>
    </source>
</reference>
<protein>
    <recommendedName>
        <fullName evidence="5">Fe/B12 periplasmic-binding domain-containing protein</fullName>
    </recommendedName>
</protein>
<organism evidence="3 4">
    <name type="scientific">Thalassiosira oceanica</name>
    <name type="common">Marine diatom</name>
    <dbReference type="NCBI Taxonomy" id="159749"/>
    <lineage>
        <taxon>Eukaryota</taxon>
        <taxon>Sar</taxon>
        <taxon>Stramenopiles</taxon>
        <taxon>Ochrophyta</taxon>
        <taxon>Bacillariophyta</taxon>
        <taxon>Coscinodiscophyceae</taxon>
        <taxon>Thalassiosirophycidae</taxon>
        <taxon>Thalassiosirales</taxon>
        <taxon>Thalassiosiraceae</taxon>
        <taxon>Thalassiosira</taxon>
    </lineage>
</organism>
<keyword evidence="4" id="KW-1185">Reference proteome</keyword>
<evidence type="ECO:0000256" key="1">
    <source>
        <dbReference type="SAM" id="MobiDB-lite"/>
    </source>
</evidence>
<evidence type="ECO:0000313" key="4">
    <source>
        <dbReference type="Proteomes" id="UP000266841"/>
    </source>
</evidence>
<proteinExistence type="predicted"/>
<evidence type="ECO:0000313" key="3">
    <source>
        <dbReference type="EMBL" id="EJK51911.1"/>
    </source>
</evidence>
<keyword evidence="2" id="KW-0732">Signal</keyword>
<evidence type="ECO:0008006" key="5">
    <source>
        <dbReference type="Google" id="ProtNLM"/>
    </source>
</evidence>
<name>K0RSK2_THAOC</name>
<dbReference type="AlphaFoldDB" id="K0RSK2"/>
<feature type="chain" id="PRO_5003839419" description="Fe/B12 periplasmic-binding domain-containing protein" evidence="2">
    <location>
        <begin position="20"/>
        <end position="639"/>
    </location>
</feature>
<feature type="region of interest" description="Disordered" evidence="1">
    <location>
        <begin position="577"/>
        <end position="611"/>
    </location>
</feature>
<feature type="compositionally biased region" description="Polar residues" evidence="1">
    <location>
        <begin position="591"/>
        <end position="606"/>
    </location>
</feature>
<comment type="caution">
    <text evidence="3">The sequence shown here is derived from an EMBL/GenBank/DDBJ whole genome shotgun (WGS) entry which is preliminary data.</text>
</comment>
<gene>
    <name evidence="3" type="ORF">THAOC_28875</name>
</gene>
<feature type="signal peptide" evidence="2">
    <location>
        <begin position="1"/>
        <end position="19"/>
    </location>
</feature>
<accession>K0RSK2</accession>
<evidence type="ECO:0000256" key="2">
    <source>
        <dbReference type="SAM" id="SignalP"/>
    </source>
</evidence>
<dbReference type="Proteomes" id="UP000266841">
    <property type="component" value="Unassembled WGS sequence"/>
</dbReference>
<dbReference type="OrthoDB" id="10490235at2759"/>